<proteinExistence type="predicted"/>
<feature type="compositionally biased region" description="Basic residues" evidence="1">
    <location>
        <begin position="144"/>
        <end position="161"/>
    </location>
</feature>
<keyword evidence="3" id="KW-1185">Reference proteome</keyword>
<evidence type="ECO:0000256" key="1">
    <source>
        <dbReference type="SAM" id="MobiDB-lite"/>
    </source>
</evidence>
<reference evidence="2 3" key="1">
    <citation type="submission" date="2019-01" db="EMBL/GenBank/DDBJ databases">
        <authorList>
            <person name="Sayadi A."/>
        </authorList>
    </citation>
    <scope>NUCLEOTIDE SEQUENCE [LARGE SCALE GENOMIC DNA]</scope>
</reference>
<gene>
    <name evidence="2" type="ORF">CALMAC_LOCUS12745</name>
</gene>
<feature type="compositionally biased region" description="Basic and acidic residues" evidence="1">
    <location>
        <begin position="63"/>
        <end position="78"/>
    </location>
</feature>
<dbReference type="EMBL" id="CAACVG010009265">
    <property type="protein sequence ID" value="VEN52719.1"/>
    <property type="molecule type" value="Genomic_DNA"/>
</dbReference>
<organism evidence="2 3">
    <name type="scientific">Callosobruchus maculatus</name>
    <name type="common">Southern cowpea weevil</name>
    <name type="synonym">Pulse bruchid</name>
    <dbReference type="NCBI Taxonomy" id="64391"/>
    <lineage>
        <taxon>Eukaryota</taxon>
        <taxon>Metazoa</taxon>
        <taxon>Ecdysozoa</taxon>
        <taxon>Arthropoda</taxon>
        <taxon>Hexapoda</taxon>
        <taxon>Insecta</taxon>
        <taxon>Pterygota</taxon>
        <taxon>Neoptera</taxon>
        <taxon>Endopterygota</taxon>
        <taxon>Coleoptera</taxon>
        <taxon>Polyphaga</taxon>
        <taxon>Cucujiformia</taxon>
        <taxon>Chrysomeloidea</taxon>
        <taxon>Chrysomelidae</taxon>
        <taxon>Bruchinae</taxon>
        <taxon>Bruchini</taxon>
        <taxon>Callosobruchus</taxon>
    </lineage>
</organism>
<accession>A0A653CXY1</accession>
<feature type="region of interest" description="Disordered" evidence="1">
    <location>
        <begin position="33"/>
        <end position="84"/>
    </location>
</feature>
<dbReference type="AlphaFoldDB" id="A0A653CXY1"/>
<sequence>MNILFLLLGDLSRPIFDRDDVVVNSEEQITEQNRLERLGRNRSASRSSSSPECNRRDDRKKKAKEERSERTPLQDSLRKRSRSSSADERCKRRWFSRDYRRRSRSKSDPRELLDSPRPSCSMRRSQSPRWSTKISFRDRSRSPVIRKRSSSPQRRSRSRTPRRSDPKYRHRREERRSWSPLYHRMENTIMPYSFNRSLEGHLTSI</sequence>
<name>A0A653CXY1_CALMS</name>
<feature type="region of interest" description="Disordered" evidence="1">
    <location>
        <begin position="105"/>
        <end position="175"/>
    </location>
</feature>
<evidence type="ECO:0000313" key="2">
    <source>
        <dbReference type="EMBL" id="VEN52719.1"/>
    </source>
</evidence>
<protein>
    <submittedName>
        <fullName evidence="2">Uncharacterized protein</fullName>
    </submittedName>
</protein>
<feature type="compositionally biased region" description="Polar residues" evidence="1">
    <location>
        <begin position="122"/>
        <end position="134"/>
    </location>
</feature>
<feature type="compositionally biased region" description="Basic and acidic residues" evidence="1">
    <location>
        <begin position="105"/>
        <end position="114"/>
    </location>
</feature>
<feature type="compositionally biased region" description="Low complexity" evidence="1">
    <location>
        <begin position="41"/>
        <end position="52"/>
    </location>
</feature>
<dbReference type="Proteomes" id="UP000410492">
    <property type="component" value="Unassembled WGS sequence"/>
</dbReference>
<evidence type="ECO:0000313" key="3">
    <source>
        <dbReference type="Proteomes" id="UP000410492"/>
    </source>
</evidence>